<keyword evidence="3" id="KW-1003">Cell membrane</keyword>
<keyword evidence="4" id="KW-0915">Sodium</keyword>
<dbReference type="GO" id="GO:0015293">
    <property type="term" value="F:symporter activity"/>
    <property type="evidence" value="ECO:0007669"/>
    <property type="project" value="TreeGrafter"/>
</dbReference>
<dbReference type="GO" id="GO:0006814">
    <property type="term" value="P:sodium ion transport"/>
    <property type="evidence" value="ECO:0007669"/>
    <property type="project" value="UniProtKB-KW"/>
</dbReference>
<keyword evidence="7" id="KW-0812">Transmembrane</keyword>
<dbReference type="OrthoDB" id="6351558at2759"/>
<evidence type="ECO:0000256" key="4">
    <source>
        <dbReference type="ARBA" id="ARBA00023053"/>
    </source>
</evidence>
<dbReference type="EMBL" id="QCYY01001762">
    <property type="protein sequence ID" value="ROT75511.1"/>
    <property type="molecule type" value="Genomic_DNA"/>
</dbReference>
<evidence type="ECO:0000313" key="9">
    <source>
        <dbReference type="Proteomes" id="UP000283509"/>
    </source>
</evidence>
<feature type="transmembrane region" description="Helical" evidence="7">
    <location>
        <begin position="20"/>
        <end position="40"/>
    </location>
</feature>
<organism evidence="8 9">
    <name type="scientific">Penaeus vannamei</name>
    <name type="common">Whiteleg shrimp</name>
    <name type="synonym">Litopenaeus vannamei</name>
    <dbReference type="NCBI Taxonomy" id="6689"/>
    <lineage>
        <taxon>Eukaryota</taxon>
        <taxon>Metazoa</taxon>
        <taxon>Ecdysozoa</taxon>
        <taxon>Arthropoda</taxon>
        <taxon>Crustacea</taxon>
        <taxon>Multicrustacea</taxon>
        <taxon>Malacostraca</taxon>
        <taxon>Eumalacostraca</taxon>
        <taxon>Eucarida</taxon>
        <taxon>Decapoda</taxon>
        <taxon>Dendrobranchiata</taxon>
        <taxon>Penaeoidea</taxon>
        <taxon>Penaeidae</taxon>
        <taxon>Penaeus</taxon>
    </lineage>
</organism>
<protein>
    <recommendedName>
        <fullName evidence="10">Sodium-coupled monocarboxylate transporter 2</fullName>
    </recommendedName>
</protein>
<dbReference type="Proteomes" id="UP000283509">
    <property type="component" value="Unassembled WGS sequence"/>
</dbReference>
<keyword evidence="2" id="KW-0813">Transport</keyword>
<evidence type="ECO:0000256" key="7">
    <source>
        <dbReference type="SAM" id="Phobius"/>
    </source>
</evidence>
<keyword evidence="9" id="KW-1185">Reference proteome</keyword>
<dbReference type="AlphaFoldDB" id="A0A3R7P4X3"/>
<dbReference type="STRING" id="6689.A0A3R7P4X3"/>
<keyword evidence="7" id="KW-0472">Membrane</keyword>
<gene>
    <name evidence="8" type="ORF">C7M84_005946</name>
</gene>
<keyword evidence="6" id="KW-0739">Sodium transport</keyword>
<comment type="subcellular location">
    <subcellularLocation>
        <location evidence="1">Cell membrane</location>
        <topology evidence="1">Multi-pass membrane protein</topology>
    </subcellularLocation>
</comment>
<evidence type="ECO:0000256" key="6">
    <source>
        <dbReference type="ARBA" id="ARBA00023201"/>
    </source>
</evidence>
<dbReference type="PANTHER" id="PTHR42985">
    <property type="entry name" value="SODIUM-COUPLED MONOCARBOXYLATE TRANSPORTER"/>
    <property type="match status" value="1"/>
</dbReference>
<evidence type="ECO:0008006" key="10">
    <source>
        <dbReference type="Google" id="ProtNLM"/>
    </source>
</evidence>
<name>A0A3R7P4X3_PENVA</name>
<accession>A0A3R7P4X3</accession>
<evidence type="ECO:0000313" key="8">
    <source>
        <dbReference type="EMBL" id="ROT75511.1"/>
    </source>
</evidence>
<evidence type="ECO:0000256" key="2">
    <source>
        <dbReference type="ARBA" id="ARBA00022448"/>
    </source>
</evidence>
<feature type="transmembrane region" description="Helical" evidence="7">
    <location>
        <begin position="61"/>
        <end position="86"/>
    </location>
</feature>
<proteinExistence type="predicted"/>
<reference evidence="8 9" key="2">
    <citation type="submission" date="2019-01" db="EMBL/GenBank/DDBJ databases">
        <title>The decoding of complex shrimp genome reveals the adaptation for benthos swimmer, frequently molting mechanism and breeding impact on genome.</title>
        <authorList>
            <person name="Sun Y."/>
            <person name="Gao Y."/>
            <person name="Yu Y."/>
        </authorList>
    </citation>
    <scope>NUCLEOTIDE SEQUENCE [LARGE SCALE GENOMIC DNA]</scope>
    <source>
        <tissue evidence="8">Muscle</tissue>
    </source>
</reference>
<evidence type="ECO:0000256" key="3">
    <source>
        <dbReference type="ARBA" id="ARBA00022475"/>
    </source>
</evidence>
<reference evidence="8 9" key="1">
    <citation type="submission" date="2018-04" db="EMBL/GenBank/DDBJ databases">
        <authorList>
            <person name="Zhang X."/>
            <person name="Yuan J."/>
            <person name="Li F."/>
            <person name="Xiang J."/>
        </authorList>
    </citation>
    <scope>NUCLEOTIDE SEQUENCE [LARGE SCALE GENOMIC DNA]</scope>
    <source>
        <tissue evidence="8">Muscle</tissue>
    </source>
</reference>
<evidence type="ECO:0000256" key="1">
    <source>
        <dbReference type="ARBA" id="ARBA00004651"/>
    </source>
</evidence>
<dbReference type="InterPro" id="IPR038377">
    <property type="entry name" value="Na/Glc_symporter_sf"/>
</dbReference>
<comment type="caution">
    <text evidence="8">The sequence shown here is derived from an EMBL/GenBank/DDBJ whole genome shotgun (WGS) entry which is preliminary data.</text>
</comment>
<keyword evidence="5" id="KW-0406">Ion transport</keyword>
<dbReference type="Gene3D" id="1.20.1730.10">
    <property type="entry name" value="Sodium/glucose cotransporter"/>
    <property type="match status" value="1"/>
</dbReference>
<evidence type="ECO:0000256" key="5">
    <source>
        <dbReference type="ARBA" id="ARBA00023065"/>
    </source>
</evidence>
<dbReference type="GO" id="GO:0005886">
    <property type="term" value="C:plasma membrane"/>
    <property type="evidence" value="ECO:0007669"/>
    <property type="project" value="UniProtKB-SubCell"/>
</dbReference>
<dbReference type="PANTHER" id="PTHR42985:SF40">
    <property type="entry name" value="LD47995P-RELATED"/>
    <property type="match status" value="1"/>
</dbReference>
<sequence length="132" mass="14557">MPLFTPPPPPLQPSLDPHERHTLANVVTMGSVLYFSVYGVSQTNLQRICSVPSESQAKRVLYMNIVGMIVLCGLLYFSGLCAFATYHGCDPLTRGLISTKDQIMPYFVMDKMGFLYGMPGLFVATLFSGALR</sequence>
<keyword evidence="7" id="KW-1133">Transmembrane helix</keyword>
<dbReference type="InterPro" id="IPR051163">
    <property type="entry name" value="Sodium:Solute_Symporter_SSF"/>
</dbReference>
<feature type="transmembrane region" description="Helical" evidence="7">
    <location>
        <begin position="113"/>
        <end position="131"/>
    </location>
</feature>